<dbReference type="RefSeq" id="WP_126607700.1">
    <property type="nucleotide sequence ID" value="NZ_AP025144.1"/>
</dbReference>
<dbReference type="Pfam" id="PF05845">
    <property type="entry name" value="PhnH"/>
    <property type="match status" value="1"/>
</dbReference>
<sequence length="205" mass="22202">MKFVKQGFNDPIHDAQNVFRFILNAMSMPSSLQSMPSELSFGQANAATTQILLALTDSTTPVWLSEAFKTDSELTQNLQFHANTPLATRQDKASFALLGGDQNADINEFCWGNAEYPETGTTLIIQVNSLSKGMGLELSGPGIDGKALINVDGIHQSLLNQIMLISKSQPLGIDVLLTCENQLMALPRTTLIALANKEDSSCTLQ</sequence>
<reference evidence="2" key="1">
    <citation type="journal article" date="2019" name="Int. J. Syst. Evol. Microbiol.">
        <title>The Global Catalogue of Microorganisms (GCM) 10K type strain sequencing project: providing services to taxonomists for standard genome sequencing and annotation.</title>
        <authorList>
            <consortium name="The Broad Institute Genomics Platform"/>
            <consortium name="The Broad Institute Genome Sequencing Center for Infectious Disease"/>
            <person name="Wu L."/>
            <person name="Ma J."/>
        </authorList>
    </citation>
    <scope>NUCLEOTIDE SEQUENCE [LARGE SCALE GENOMIC DNA]</scope>
    <source>
        <strain evidence="2">NBRC 15640</strain>
    </source>
</reference>
<evidence type="ECO:0000313" key="1">
    <source>
        <dbReference type="EMBL" id="GLQ71990.1"/>
    </source>
</evidence>
<dbReference type="SUPFAM" id="SSF159709">
    <property type="entry name" value="PhnH-like"/>
    <property type="match status" value="1"/>
</dbReference>
<dbReference type="InterPro" id="IPR008772">
    <property type="entry name" value="Phosphonate_metab_PhnH"/>
</dbReference>
<proteinExistence type="predicted"/>
<dbReference type="Gene3D" id="3.40.50.11310">
    <property type="entry name" value="Bacterial phosphonate metabolism protein PhnH"/>
    <property type="match status" value="1"/>
</dbReference>
<dbReference type="EMBL" id="BSNX01000009">
    <property type="protein sequence ID" value="GLQ71990.1"/>
    <property type="molecule type" value="Genomic_DNA"/>
</dbReference>
<dbReference type="PIRSF" id="PIRSF020680">
    <property type="entry name" value="PhnH"/>
    <property type="match status" value="1"/>
</dbReference>
<keyword evidence="1" id="KW-0456">Lyase</keyword>
<organism evidence="1 2">
    <name type="scientific">Vibrio penaeicida</name>
    <dbReference type="NCBI Taxonomy" id="104609"/>
    <lineage>
        <taxon>Bacteria</taxon>
        <taxon>Pseudomonadati</taxon>
        <taxon>Pseudomonadota</taxon>
        <taxon>Gammaproteobacteria</taxon>
        <taxon>Vibrionales</taxon>
        <taxon>Vibrionaceae</taxon>
        <taxon>Vibrio</taxon>
    </lineage>
</organism>
<dbReference type="GO" id="GO:0016829">
    <property type="term" value="F:lyase activity"/>
    <property type="evidence" value="ECO:0007669"/>
    <property type="project" value="UniProtKB-KW"/>
</dbReference>
<protein>
    <submittedName>
        <fullName evidence="1">Carbon-phosphorus lyase</fullName>
    </submittedName>
</protein>
<dbReference type="NCBIfam" id="TIGR03292">
    <property type="entry name" value="PhnH_redo"/>
    <property type="match status" value="1"/>
</dbReference>
<keyword evidence="2" id="KW-1185">Reference proteome</keyword>
<accession>A0AAV5NNH1</accession>
<gene>
    <name evidence="1" type="primary">phnH</name>
    <name evidence="1" type="ORF">GCM10007932_13500</name>
</gene>
<dbReference type="AlphaFoldDB" id="A0AAV5NNH1"/>
<dbReference type="GO" id="GO:0019634">
    <property type="term" value="P:organic phosphonate metabolic process"/>
    <property type="evidence" value="ECO:0007669"/>
    <property type="project" value="InterPro"/>
</dbReference>
<evidence type="ECO:0000313" key="2">
    <source>
        <dbReference type="Proteomes" id="UP001156690"/>
    </source>
</evidence>
<comment type="caution">
    <text evidence="1">The sequence shown here is derived from an EMBL/GenBank/DDBJ whole genome shotgun (WGS) entry which is preliminary data.</text>
</comment>
<dbReference type="Proteomes" id="UP001156690">
    <property type="component" value="Unassembled WGS sequence"/>
</dbReference>
<dbReference type="InterPro" id="IPR038058">
    <property type="entry name" value="PhnH-like_sp"/>
</dbReference>
<name>A0AAV5NNH1_9VIBR</name>